<evidence type="ECO:0000313" key="3">
    <source>
        <dbReference type="Proteomes" id="UP000823046"/>
    </source>
</evidence>
<evidence type="ECO:0000313" key="2">
    <source>
        <dbReference type="EMBL" id="KAF8817822.1"/>
    </source>
</evidence>
<proteinExistence type="predicted"/>
<dbReference type="Pfam" id="PF02201">
    <property type="entry name" value="SWIB"/>
    <property type="match status" value="1"/>
</dbReference>
<gene>
    <name evidence="2" type="ORF">IE077_004049</name>
</gene>
<name>A0ABQ7J3Y2_9APIC</name>
<dbReference type="CDD" id="cd10567">
    <property type="entry name" value="SWIB-MDM2_like"/>
    <property type="match status" value="1"/>
</dbReference>
<evidence type="ECO:0000259" key="1">
    <source>
        <dbReference type="PROSITE" id="PS51925"/>
    </source>
</evidence>
<accession>A0ABQ7J3Y2</accession>
<dbReference type="Gene3D" id="1.10.245.10">
    <property type="entry name" value="SWIB/MDM2 domain"/>
    <property type="match status" value="1"/>
</dbReference>
<dbReference type="InterPro" id="IPR036885">
    <property type="entry name" value="SWIB_MDM2_dom_sf"/>
</dbReference>
<dbReference type="PROSITE" id="PS51925">
    <property type="entry name" value="SWIB_MDM2"/>
    <property type="match status" value="1"/>
</dbReference>
<organism evidence="2 3">
    <name type="scientific">Cardiosporidium cionae</name>
    <dbReference type="NCBI Taxonomy" id="476202"/>
    <lineage>
        <taxon>Eukaryota</taxon>
        <taxon>Sar</taxon>
        <taxon>Alveolata</taxon>
        <taxon>Apicomplexa</taxon>
        <taxon>Aconoidasida</taxon>
        <taxon>Nephromycida</taxon>
        <taxon>Cardiosporidium</taxon>
    </lineage>
</organism>
<feature type="domain" description="DM2" evidence="1">
    <location>
        <begin position="24"/>
        <end position="101"/>
    </location>
</feature>
<dbReference type="PANTHER" id="PTHR13844">
    <property type="entry name" value="SWI/SNF-RELATED MATRIX-ASSOCIATED ACTIN-DEPENDENT REGULATOR OF CHROMATIN SUBFAMILY D"/>
    <property type="match status" value="1"/>
</dbReference>
<keyword evidence="3" id="KW-1185">Reference proteome</keyword>
<dbReference type="InterPro" id="IPR003121">
    <property type="entry name" value="SWIB_MDM2_domain"/>
</dbReference>
<sequence>MVMLSKVAFLLPKAAETMKPRVTGLQKPCDILSPLREFMGAKTASRVDVNKAIWSHIKLKNLQDPSNKREILPDATLQRVLGVDKINMFEMNKVLTKFIKQQGATG</sequence>
<reference evidence="2 3" key="1">
    <citation type="journal article" date="2020" name="bioRxiv">
        <title>Metabolic contributions of an alphaproteobacterial endosymbiont in the apicomplexan Cardiosporidium cionae.</title>
        <authorList>
            <person name="Hunter E.S."/>
            <person name="Paight C.J."/>
            <person name="Lane C.E."/>
        </authorList>
    </citation>
    <scope>NUCLEOTIDE SEQUENCE [LARGE SCALE GENOMIC DNA]</scope>
    <source>
        <strain evidence="2">ESH_2018</strain>
    </source>
</reference>
<dbReference type="SUPFAM" id="SSF47592">
    <property type="entry name" value="SWIB/MDM2 domain"/>
    <property type="match status" value="1"/>
</dbReference>
<dbReference type="EMBL" id="JADAQX010001397">
    <property type="protein sequence ID" value="KAF8817822.1"/>
    <property type="molecule type" value="Genomic_DNA"/>
</dbReference>
<dbReference type="SMART" id="SM00151">
    <property type="entry name" value="SWIB"/>
    <property type="match status" value="1"/>
</dbReference>
<dbReference type="InterPro" id="IPR019835">
    <property type="entry name" value="SWIB_domain"/>
</dbReference>
<comment type="caution">
    <text evidence="2">The sequence shown here is derived from an EMBL/GenBank/DDBJ whole genome shotgun (WGS) entry which is preliminary data.</text>
</comment>
<protein>
    <submittedName>
        <fullName evidence="2">Dna topoisomerase domain-containing protein</fullName>
    </submittedName>
</protein>
<dbReference type="Proteomes" id="UP000823046">
    <property type="component" value="Unassembled WGS sequence"/>
</dbReference>